<proteinExistence type="predicted"/>
<dbReference type="EMBL" id="LT629973">
    <property type="protein sequence ID" value="SEH82391.1"/>
    <property type="molecule type" value="Genomic_DNA"/>
</dbReference>
<accession>A0A1C7PDS3</accession>
<dbReference type="KEGG" id="agl:PYTT_1014"/>
<evidence type="ECO:0000256" key="1">
    <source>
        <dbReference type="SAM" id="SignalP"/>
    </source>
</evidence>
<feature type="chain" id="PRO_5014266530" evidence="1">
    <location>
        <begin position="22"/>
        <end position="161"/>
    </location>
</feature>
<keyword evidence="3" id="KW-1185">Reference proteome</keyword>
<dbReference type="Proteomes" id="UP000176204">
    <property type="component" value="Chromosome I"/>
</dbReference>
<dbReference type="RefSeq" id="WP_067773359.1">
    <property type="nucleotide sequence ID" value="NZ_LIGX01000011.1"/>
</dbReference>
<evidence type="ECO:0000313" key="2">
    <source>
        <dbReference type="EMBL" id="SEH82391.1"/>
    </source>
</evidence>
<gene>
    <name evidence="2" type="ORF">PYTT_1014</name>
</gene>
<keyword evidence="1" id="KW-0732">Signal</keyword>
<sequence>MNTIKLLIPSICMVAPAALHAQGIDTVREDVREVLSPLLSPDEKIGFELVSSEGRLYNDTTVNFRVNGSLGSITVDKHSRLVCAFFIAAADKVQEVTNSLQPQLKEGIRIRGVYRYTASKAYNRSHGIPEESYYRVKLSDGIKSAGFAYLDEDMRLLKIID</sequence>
<dbReference type="AlphaFoldDB" id="A0A1C7PDS3"/>
<organism evidence="2 3">
    <name type="scientific">Akkermansia glycaniphila</name>
    <dbReference type="NCBI Taxonomy" id="1679444"/>
    <lineage>
        <taxon>Bacteria</taxon>
        <taxon>Pseudomonadati</taxon>
        <taxon>Verrucomicrobiota</taxon>
        <taxon>Verrucomicrobiia</taxon>
        <taxon>Verrucomicrobiales</taxon>
        <taxon>Akkermansiaceae</taxon>
        <taxon>Akkermansia</taxon>
    </lineage>
</organism>
<evidence type="ECO:0000313" key="3">
    <source>
        <dbReference type="Proteomes" id="UP000176204"/>
    </source>
</evidence>
<reference evidence="3" key="1">
    <citation type="submission" date="2016-09" db="EMBL/GenBank/DDBJ databases">
        <authorList>
            <person name="Koehorst J."/>
        </authorList>
    </citation>
    <scope>NUCLEOTIDE SEQUENCE [LARGE SCALE GENOMIC DNA]</scope>
</reference>
<protein>
    <submittedName>
        <fullName evidence="2">Uncharacterized protein</fullName>
    </submittedName>
</protein>
<dbReference type="STRING" id="1679444.PYTT_1014"/>
<name>A0A1C7PDS3_9BACT</name>
<feature type="signal peptide" evidence="1">
    <location>
        <begin position="1"/>
        <end position="21"/>
    </location>
</feature>